<dbReference type="EMBL" id="MSKK01000008">
    <property type="protein sequence ID" value="OLO48174.1"/>
    <property type="molecule type" value="Genomic_DNA"/>
</dbReference>
<dbReference type="AlphaFoldDB" id="A0A1Q8VJA8"/>
<protein>
    <recommendedName>
        <fullName evidence="4">Excisionase</fullName>
    </recommendedName>
</protein>
<dbReference type="Pfam" id="PF10935">
    <property type="entry name" value="DUF2637"/>
    <property type="match status" value="1"/>
</dbReference>
<evidence type="ECO:0008006" key="4">
    <source>
        <dbReference type="Google" id="ProtNLM"/>
    </source>
</evidence>
<sequence>MGRISVAGTALLAIGGFVLSFAALRDLAVRVGMPADLGWIWPLLIDGMIIEATLAVVALAQRGSRAVWYAWFLLAVGAVVSVGSNGVHAMITGHGWAGAAAASVPPVVLLATTHLTVLLMAAPESSAAPARVPAAVVVPELQPEPSPDDGGGASDPVGIHANEELAVEPAETEEPAALLPPAAPDVEPTPAAVEDAAQPPAVVGHVPADDEPEAEVACEEGAEVVEPVVTEEGLGQWVAQQEESGVTVTGSMVADVLGVSASTGRRRLAALRKARQPHLRLAGNE</sequence>
<reference evidence="2 3" key="1">
    <citation type="submission" date="2016-12" db="EMBL/GenBank/DDBJ databases">
        <title>Genomic comparison of strains in the 'Actinomyces naeslundii' group.</title>
        <authorList>
            <person name="Mughal S.R."/>
            <person name="Do T."/>
            <person name="Gilbert S.C."/>
            <person name="Witherden E.A."/>
            <person name="Didelot X."/>
            <person name="Beighton D."/>
        </authorList>
    </citation>
    <scope>NUCLEOTIDE SEQUENCE [LARGE SCALE GENOMIC DNA]</scope>
    <source>
        <strain evidence="2 3">R21091</strain>
    </source>
</reference>
<evidence type="ECO:0000256" key="1">
    <source>
        <dbReference type="SAM" id="Phobius"/>
    </source>
</evidence>
<comment type="caution">
    <text evidence="2">The sequence shown here is derived from an EMBL/GenBank/DDBJ whole genome shotgun (WGS) entry which is preliminary data.</text>
</comment>
<gene>
    <name evidence="2" type="ORF">BKH31_02800</name>
</gene>
<dbReference type="InterPro" id="IPR021235">
    <property type="entry name" value="DUF2637"/>
</dbReference>
<evidence type="ECO:0000313" key="2">
    <source>
        <dbReference type="EMBL" id="OLO48174.1"/>
    </source>
</evidence>
<feature type="transmembrane region" description="Helical" evidence="1">
    <location>
        <begin position="96"/>
        <end position="121"/>
    </location>
</feature>
<keyword evidence="1" id="KW-0812">Transmembrane</keyword>
<feature type="transmembrane region" description="Helical" evidence="1">
    <location>
        <begin position="38"/>
        <end position="59"/>
    </location>
</feature>
<evidence type="ECO:0000313" key="3">
    <source>
        <dbReference type="Proteomes" id="UP000186471"/>
    </source>
</evidence>
<dbReference type="Proteomes" id="UP000186471">
    <property type="component" value="Unassembled WGS sequence"/>
</dbReference>
<proteinExistence type="predicted"/>
<organism evidence="2 3">
    <name type="scientific">Actinomyces oris</name>
    <dbReference type="NCBI Taxonomy" id="544580"/>
    <lineage>
        <taxon>Bacteria</taxon>
        <taxon>Bacillati</taxon>
        <taxon>Actinomycetota</taxon>
        <taxon>Actinomycetes</taxon>
        <taxon>Actinomycetales</taxon>
        <taxon>Actinomycetaceae</taxon>
        <taxon>Actinomyces</taxon>
    </lineage>
</organism>
<feature type="transmembrane region" description="Helical" evidence="1">
    <location>
        <begin position="66"/>
        <end position="84"/>
    </location>
</feature>
<accession>A0A1Q8VJA8</accession>
<keyword evidence="1" id="KW-0472">Membrane</keyword>
<keyword evidence="1" id="KW-1133">Transmembrane helix</keyword>
<name>A0A1Q8VJA8_9ACTO</name>